<proteinExistence type="predicted"/>
<sequence length="59" mass="6140">MIRAVVGGTSVPMLSARIAATWNKSIGTEVPPTVASRAACHIAITQSPLPSHPRAMTMV</sequence>
<protein>
    <submittedName>
        <fullName evidence="1">Uncharacterized protein</fullName>
    </submittedName>
</protein>
<organism evidence="1 2">
    <name type="scientific">Lysobacter enzymogenes</name>
    <dbReference type="NCBI Taxonomy" id="69"/>
    <lineage>
        <taxon>Bacteria</taxon>
        <taxon>Pseudomonadati</taxon>
        <taxon>Pseudomonadota</taxon>
        <taxon>Gammaproteobacteria</taxon>
        <taxon>Lysobacterales</taxon>
        <taxon>Lysobacteraceae</taxon>
        <taxon>Lysobacter</taxon>
    </lineage>
</organism>
<evidence type="ECO:0000313" key="1">
    <source>
        <dbReference type="EMBL" id="ALN58183.1"/>
    </source>
</evidence>
<dbReference type="Pfam" id="PF19523">
    <property type="entry name" value="DUF6053"/>
    <property type="match status" value="1"/>
</dbReference>
<evidence type="ECO:0000313" key="2">
    <source>
        <dbReference type="Proteomes" id="UP000061569"/>
    </source>
</evidence>
<accession>A0A0S2DHN6</accession>
<dbReference type="STRING" id="69.GLE_2835"/>
<name>A0A0S2DHN6_LYSEN</name>
<dbReference type="EMBL" id="CP013140">
    <property type="protein sequence ID" value="ALN58183.1"/>
    <property type="molecule type" value="Genomic_DNA"/>
</dbReference>
<dbReference type="Proteomes" id="UP000061569">
    <property type="component" value="Chromosome"/>
</dbReference>
<dbReference type="PATRIC" id="fig|69.6.peg.2793"/>
<gene>
    <name evidence="1" type="ORF">GLE_2835</name>
</gene>
<dbReference type="InterPro" id="IPR046116">
    <property type="entry name" value="DUF6053"/>
</dbReference>
<reference evidence="1 2" key="1">
    <citation type="submission" date="2015-11" db="EMBL/GenBank/DDBJ databases">
        <title>Genome sequences of Lysobacter enzymogenes strain C3 and Lysobacter antibioticus ATCC 29479.</title>
        <authorList>
            <person name="Kobayashi D.Y."/>
        </authorList>
    </citation>
    <scope>NUCLEOTIDE SEQUENCE [LARGE SCALE GENOMIC DNA]</scope>
    <source>
        <strain evidence="1 2">C3</strain>
    </source>
</reference>
<dbReference type="KEGG" id="lez:GLE_2835"/>
<dbReference type="AlphaFoldDB" id="A0A0S2DHN6"/>